<accession>A0AA40BJM5</accession>
<protein>
    <submittedName>
        <fullName evidence="2">Uncharacterized protein</fullName>
    </submittedName>
</protein>
<feature type="compositionally biased region" description="Basic residues" evidence="1">
    <location>
        <begin position="83"/>
        <end position="96"/>
    </location>
</feature>
<organism evidence="2 3">
    <name type="scientific">Apiosordaria backusii</name>
    <dbReference type="NCBI Taxonomy" id="314023"/>
    <lineage>
        <taxon>Eukaryota</taxon>
        <taxon>Fungi</taxon>
        <taxon>Dikarya</taxon>
        <taxon>Ascomycota</taxon>
        <taxon>Pezizomycotina</taxon>
        <taxon>Sordariomycetes</taxon>
        <taxon>Sordariomycetidae</taxon>
        <taxon>Sordariales</taxon>
        <taxon>Lasiosphaeriaceae</taxon>
        <taxon>Apiosordaria</taxon>
    </lineage>
</organism>
<feature type="compositionally biased region" description="Polar residues" evidence="1">
    <location>
        <begin position="37"/>
        <end position="58"/>
    </location>
</feature>
<evidence type="ECO:0000256" key="1">
    <source>
        <dbReference type="SAM" id="MobiDB-lite"/>
    </source>
</evidence>
<gene>
    <name evidence="2" type="ORF">B0T21DRAFT_451573</name>
</gene>
<dbReference type="EMBL" id="JAUKTV010000007">
    <property type="protein sequence ID" value="KAK0735462.1"/>
    <property type="molecule type" value="Genomic_DNA"/>
</dbReference>
<feature type="compositionally biased region" description="Acidic residues" evidence="1">
    <location>
        <begin position="19"/>
        <end position="32"/>
    </location>
</feature>
<sequence>MESQAERDLGKRVSFEEGERGDDESSSDDGDAVEVSFHSSNPYRRKSSLVTSSRSHISPNVIRRIQEEQSKSLLPQLSQQTKPQKKKSQQKKKTQQKKPECVVHQFLESHKLDLDSDETHQPQASEEVEVEDVSSSSGLNEIVDAKTTVPVDNPPQRRPGVGMWFHRLLPPRHTIRYGLGVRQLSRRLGSVRLKFKVRNIFLLTKIYDKDLIAKTREVVRWLLDCRARGG</sequence>
<comment type="caution">
    <text evidence="2">The sequence shown here is derived from an EMBL/GenBank/DDBJ whole genome shotgun (WGS) entry which is preliminary data.</text>
</comment>
<dbReference type="AlphaFoldDB" id="A0AA40BJM5"/>
<name>A0AA40BJM5_9PEZI</name>
<feature type="region of interest" description="Disordered" evidence="1">
    <location>
        <begin position="112"/>
        <end position="131"/>
    </location>
</feature>
<reference evidence="2" key="1">
    <citation type="submission" date="2023-06" db="EMBL/GenBank/DDBJ databases">
        <title>Genome-scale phylogeny and comparative genomics of the fungal order Sordariales.</title>
        <authorList>
            <consortium name="Lawrence Berkeley National Laboratory"/>
            <person name="Hensen N."/>
            <person name="Bonometti L."/>
            <person name="Westerberg I."/>
            <person name="Brannstrom I.O."/>
            <person name="Guillou S."/>
            <person name="Cros-Aarteil S."/>
            <person name="Calhoun S."/>
            <person name="Haridas S."/>
            <person name="Kuo A."/>
            <person name="Mondo S."/>
            <person name="Pangilinan J."/>
            <person name="Riley R."/>
            <person name="Labutti K."/>
            <person name="Andreopoulos B."/>
            <person name="Lipzen A."/>
            <person name="Chen C."/>
            <person name="Yanf M."/>
            <person name="Daum C."/>
            <person name="Ng V."/>
            <person name="Clum A."/>
            <person name="Steindorff A."/>
            <person name="Ohm R."/>
            <person name="Martin F."/>
            <person name="Silar P."/>
            <person name="Natvig D."/>
            <person name="Lalanne C."/>
            <person name="Gautier V."/>
            <person name="Ament-Velasquez S.L."/>
            <person name="Kruys A."/>
            <person name="Hutchinson M.I."/>
            <person name="Powell A.J."/>
            <person name="Barry K."/>
            <person name="Miller A.N."/>
            <person name="Grigoriev I.V."/>
            <person name="Debuchy R."/>
            <person name="Gladieux P."/>
            <person name="Thoren M.H."/>
            <person name="Johannesson H."/>
        </authorList>
    </citation>
    <scope>NUCLEOTIDE SEQUENCE</scope>
    <source>
        <strain evidence="2">CBS 540.89</strain>
    </source>
</reference>
<evidence type="ECO:0000313" key="2">
    <source>
        <dbReference type="EMBL" id="KAK0735462.1"/>
    </source>
</evidence>
<feature type="compositionally biased region" description="Basic and acidic residues" evidence="1">
    <location>
        <begin position="1"/>
        <end position="18"/>
    </location>
</feature>
<evidence type="ECO:0000313" key="3">
    <source>
        <dbReference type="Proteomes" id="UP001172159"/>
    </source>
</evidence>
<dbReference type="Proteomes" id="UP001172159">
    <property type="component" value="Unassembled WGS sequence"/>
</dbReference>
<feature type="compositionally biased region" description="Low complexity" evidence="1">
    <location>
        <begin position="71"/>
        <end position="82"/>
    </location>
</feature>
<keyword evidence="3" id="KW-1185">Reference proteome</keyword>
<feature type="region of interest" description="Disordered" evidence="1">
    <location>
        <begin position="1"/>
        <end position="102"/>
    </location>
</feature>
<proteinExistence type="predicted"/>
<dbReference type="InterPro" id="IPR017438">
    <property type="entry name" value="ATP-NAD_kinase_N"/>
</dbReference>
<dbReference type="Gene3D" id="3.40.50.10330">
    <property type="entry name" value="Probable inorganic polyphosphate/atp-NAD kinase, domain 1"/>
    <property type="match status" value="1"/>
</dbReference>